<dbReference type="AlphaFoldDB" id="A0AA85FD85"/>
<reference evidence="3" key="2">
    <citation type="submission" date="2023-11" db="UniProtKB">
        <authorList>
            <consortium name="WormBaseParasite"/>
        </authorList>
    </citation>
    <scope>IDENTIFICATION</scope>
</reference>
<evidence type="ECO:0000313" key="2">
    <source>
        <dbReference type="Proteomes" id="UP000050792"/>
    </source>
</evidence>
<sequence length="135" mass="15298">MNINSLLATTFFILSLHASNAAHMNTNLTAPLTIGITTFYANKQPVIKSINQINQSTGPVLFNFTDSQNKRGEWYEISETVRVEERSDATLVQHVCKFHSHRMKTENIFRIINHQSSSIHSKENEIDLVPLVSNT</sequence>
<organism evidence="2 3">
    <name type="scientific">Schistosoma rodhaini</name>
    <dbReference type="NCBI Taxonomy" id="6188"/>
    <lineage>
        <taxon>Eukaryota</taxon>
        <taxon>Metazoa</taxon>
        <taxon>Spiralia</taxon>
        <taxon>Lophotrochozoa</taxon>
        <taxon>Platyhelminthes</taxon>
        <taxon>Trematoda</taxon>
        <taxon>Digenea</taxon>
        <taxon>Strigeidida</taxon>
        <taxon>Schistosomatoidea</taxon>
        <taxon>Schistosomatidae</taxon>
        <taxon>Schistosoma</taxon>
    </lineage>
</organism>
<keyword evidence="2" id="KW-1185">Reference proteome</keyword>
<reference evidence="2" key="1">
    <citation type="submission" date="2022-06" db="EMBL/GenBank/DDBJ databases">
        <authorList>
            <person name="Berger JAMES D."/>
            <person name="Berger JAMES D."/>
        </authorList>
    </citation>
    <scope>NUCLEOTIDE SEQUENCE [LARGE SCALE GENOMIC DNA]</scope>
</reference>
<feature type="chain" id="PRO_5041661710" evidence="1">
    <location>
        <begin position="22"/>
        <end position="135"/>
    </location>
</feature>
<accession>A0AA85FD85</accession>
<evidence type="ECO:0000256" key="1">
    <source>
        <dbReference type="SAM" id="SignalP"/>
    </source>
</evidence>
<protein>
    <submittedName>
        <fullName evidence="3">Uncharacterized protein</fullName>
    </submittedName>
</protein>
<evidence type="ECO:0000313" key="3">
    <source>
        <dbReference type="WBParaSite" id="SRDH1_45370.1"/>
    </source>
</evidence>
<keyword evidence="1" id="KW-0732">Signal</keyword>
<dbReference type="Proteomes" id="UP000050792">
    <property type="component" value="Unassembled WGS sequence"/>
</dbReference>
<dbReference type="WBParaSite" id="SRDH1_45370.1">
    <property type="protein sequence ID" value="SRDH1_45370.1"/>
    <property type="gene ID" value="SRDH1_45370"/>
</dbReference>
<feature type="signal peptide" evidence="1">
    <location>
        <begin position="1"/>
        <end position="21"/>
    </location>
</feature>
<proteinExistence type="predicted"/>
<name>A0AA85FD85_9TREM</name>